<evidence type="ECO:0000256" key="2">
    <source>
        <dbReference type="ARBA" id="ARBA00022980"/>
    </source>
</evidence>
<dbReference type="PIRSF" id="PIRSF002131">
    <property type="entry name" value="Ribosomal_S11"/>
    <property type="match status" value="1"/>
</dbReference>
<comment type="function">
    <text evidence="5">Located on the platform of the 30S subunit, it bridges several disparate RNA helices of the 16S rRNA. Forms part of the Shine-Dalgarno cleft in the 70S ribosome.</text>
</comment>
<protein>
    <recommendedName>
        <fullName evidence="4 5">Small ribosomal subunit protein uS11</fullName>
    </recommendedName>
</protein>
<keyword evidence="3 5" id="KW-0687">Ribonucleoprotein</keyword>
<dbReference type="GO" id="GO:1990904">
    <property type="term" value="C:ribonucleoprotein complex"/>
    <property type="evidence" value="ECO:0007669"/>
    <property type="project" value="UniProtKB-KW"/>
</dbReference>
<dbReference type="STRING" id="1798496.A3C94_02890"/>
<name>A0A1F6DSZ7_9BACT</name>
<comment type="subunit">
    <text evidence="5">Part of the 30S ribosomal subunit. Interacts with proteins S7 and S18. Binds to IF-3.</text>
</comment>
<dbReference type="GO" id="GO:0003735">
    <property type="term" value="F:structural constituent of ribosome"/>
    <property type="evidence" value="ECO:0007669"/>
    <property type="project" value="InterPro"/>
</dbReference>
<dbReference type="GO" id="GO:0006412">
    <property type="term" value="P:translation"/>
    <property type="evidence" value="ECO:0007669"/>
    <property type="project" value="UniProtKB-UniRule"/>
</dbReference>
<reference evidence="8 9" key="1">
    <citation type="journal article" date="2016" name="Nat. Commun.">
        <title>Thousands of microbial genomes shed light on interconnected biogeochemical processes in an aquifer system.</title>
        <authorList>
            <person name="Anantharaman K."/>
            <person name="Brown C.T."/>
            <person name="Hug L.A."/>
            <person name="Sharon I."/>
            <person name="Castelle C.J."/>
            <person name="Probst A.J."/>
            <person name="Thomas B.C."/>
            <person name="Singh A."/>
            <person name="Wilkins M.J."/>
            <person name="Karaoz U."/>
            <person name="Brodie E.L."/>
            <person name="Williams K.H."/>
            <person name="Hubbard S.S."/>
            <person name="Banfield J.F."/>
        </authorList>
    </citation>
    <scope>NUCLEOTIDE SEQUENCE [LARGE SCALE GENOMIC DNA]</scope>
</reference>
<dbReference type="GO" id="GO:0019843">
    <property type="term" value="F:rRNA binding"/>
    <property type="evidence" value="ECO:0007669"/>
    <property type="project" value="UniProtKB-UniRule"/>
</dbReference>
<dbReference type="PANTHER" id="PTHR11759">
    <property type="entry name" value="40S RIBOSOMAL PROTEIN S14/30S RIBOSOMAL PROTEIN S11"/>
    <property type="match status" value="1"/>
</dbReference>
<comment type="similarity">
    <text evidence="1 5 6">Belongs to the universal ribosomal protein uS11 family.</text>
</comment>
<evidence type="ECO:0000256" key="3">
    <source>
        <dbReference type="ARBA" id="ARBA00023274"/>
    </source>
</evidence>
<proteinExistence type="inferred from homology"/>
<dbReference type="InterPro" id="IPR036967">
    <property type="entry name" value="Ribosomal_uS11_sf"/>
</dbReference>
<evidence type="ECO:0000256" key="7">
    <source>
        <dbReference type="SAM" id="MobiDB-lite"/>
    </source>
</evidence>
<dbReference type="Gene3D" id="3.30.420.80">
    <property type="entry name" value="Ribosomal protein S11"/>
    <property type="match status" value="1"/>
</dbReference>
<dbReference type="EMBL" id="MFLJ01000018">
    <property type="protein sequence ID" value="OGG64569.1"/>
    <property type="molecule type" value="Genomic_DNA"/>
</dbReference>
<dbReference type="InterPro" id="IPR018102">
    <property type="entry name" value="Ribosomal_uS11_CS"/>
</dbReference>
<dbReference type="Proteomes" id="UP000177232">
    <property type="component" value="Unassembled WGS sequence"/>
</dbReference>
<feature type="compositionally biased region" description="Basic residues" evidence="7">
    <location>
        <begin position="1"/>
        <end position="11"/>
    </location>
</feature>
<keyword evidence="5" id="KW-0694">RNA-binding</keyword>
<evidence type="ECO:0000313" key="9">
    <source>
        <dbReference type="Proteomes" id="UP000177232"/>
    </source>
</evidence>
<comment type="caution">
    <text evidence="8">The sequence shown here is derived from an EMBL/GenBank/DDBJ whole genome shotgun (WGS) entry which is preliminary data.</text>
</comment>
<dbReference type="SUPFAM" id="SSF53137">
    <property type="entry name" value="Translational machinery components"/>
    <property type="match status" value="1"/>
</dbReference>
<keyword evidence="5" id="KW-0699">rRNA-binding</keyword>
<dbReference type="GO" id="GO:0005840">
    <property type="term" value="C:ribosome"/>
    <property type="evidence" value="ECO:0007669"/>
    <property type="project" value="UniProtKB-KW"/>
</dbReference>
<evidence type="ECO:0000256" key="4">
    <source>
        <dbReference type="ARBA" id="ARBA00035160"/>
    </source>
</evidence>
<dbReference type="InterPro" id="IPR001971">
    <property type="entry name" value="Ribosomal_uS11"/>
</dbReference>
<gene>
    <name evidence="5" type="primary">rpsK</name>
    <name evidence="8" type="ORF">A3C94_02890</name>
</gene>
<sequence length="144" mass="15340">MGKKRIIKKSGRGLDQGRKERALSKATKRHLEKGVLHIEATFNNTKAILTDEKGNAVVSSSAGALGFSGARKSTPYAAAKVGEFLGEKGMMIGLKEASVVIRGIGAGRESVLRAFSGKGVQIRSIKDVTPIPHNGPRPPKPRRV</sequence>
<dbReference type="HAMAP" id="MF_01310">
    <property type="entry name" value="Ribosomal_uS11"/>
    <property type="match status" value="1"/>
</dbReference>
<accession>A0A1F6DSZ7</accession>
<evidence type="ECO:0000256" key="6">
    <source>
        <dbReference type="RuleBase" id="RU003629"/>
    </source>
</evidence>
<evidence type="ECO:0000256" key="5">
    <source>
        <dbReference type="HAMAP-Rule" id="MF_01310"/>
    </source>
</evidence>
<organism evidence="8 9">
    <name type="scientific">Candidatus Kaiserbacteria bacterium RIFCSPHIGHO2_02_FULL_55_17</name>
    <dbReference type="NCBI Taxonomy" id="1798496"/>
    <lineage>
        <taxon>Bacteria</taxon>
        <taxon>Candidatus Kaiseribacteriota</taxon>
    </lineage>
</organism>
<keyword evidence="2 5" id="KW-0689">Ribosomal protein</keyword>
<dbReference type="AlphaFoldDB" id="A0A1F6DSZ7"/>
<dbReference type="PROSITE" id="PS00054">
    <property type="entry name" value="RIBOSOMAL_S11"/>
    <property type="match status" value="1"/>
</dbReference>
<dbReference type="Pfam" id="PF00411">
    <property type="entry name" value="Ribosomal_S11"/>
    <property type="match status" value="1"/>
</dbReference>
<evidence type="ECO:0000256" key="1">
    <source>
        <dbReference type="ARBA" id="ARBA00006194"/>
    </source>
</evidence>
<feature type="region of interest" description="Disordered" evidence="7">
    <location>
        <begin position="1"/>
        <end position="26"/>
    </location>
</feature>
<dbReference type="NCBIfam" id="NF003698">
    <property type="entry name" value="PRK05309.1"/>
    <property type="match status" value="1"/>
</dbReference>
<evidence type="ECO:0000313" key="8">
    <source>
        <dbReference type="EMBL" id="OGG64569.1"/>
    </source>
</evidence>